<dbReference type="CDD" id="cd01562">
    <property type="entry name" value="Thr-dehyd"/>
    <property type="match status" value="1"/>
</dbReference>
<evidence type="ECO:0000256" key="2">
    <source>
        <dbReference type="ARBA" id="ARBA00010869"/>
    </source>
</evidence>
<dbReference type="GO" id="GO:0006567">
    <property type="term" value="P:L-threonine catabolic process"/>
    <property type="evidence" value="ECO:0007669"/>
    <property type="project" value="TreeGrafter"/>
</dbReference>
<evidence type="ECO:0000256" key="4">
    <source>
        <dbReference type="ARBA" id="ARBA00023239"/>
    </source>
</evidence>
<dbReference type="EMBL" id="FAXA01000422">
    <property type="protein sequence ID" value="CUV03435.1"/>
    <property type="molecule type" value="Genomic_DNA"/>
</dbReference>
<keyword evidence="3" id="KW-0663">Pyridoxal phosphate</keyword>
<name>A0A160VCW6_9ZZZZ</name>
<dbReference type="PANTHER" id="PTHR48078:SF7">
    <property type="entry name" value="BLL6502 PROTEIN"/>
    <property type="match status" value="1"/>
</dbReference>
<dbReference type="GO" id="GO:0004794">
    <property type="term" value="F:threonine deaminase activity"/>
    <property type="evidence" value="ECO:0007669"/>
    <property type="project" value="UniProtKB-EC"/>
</dbReference>
<evidence type="ECO:0000259" key="5">
    <source>
        <dbReference type="Pfam" id="PF00291"/>
    </source>
</evidence>
<evidence type="ECO:0000256" key="3">
    <source>
        <dbReference type="ARBA" id="ARBA00022898"/>
    </source>
</evidence>
<dbReference type="Pfam" id="PF00291">
    <property type="entry name" value="PALP"/>
    <property type="match status" value="1"/>
</dbReference>
<dbReference type="InterPro" id="IPR001926">
    <property type="entry name" value="TrpB-like_PALP"/>
</dbReference>
<comment type="similarity">
    <text evidence="2">Belongs to the serine/threonine dehydratase family.</text>
</comment>
<reference evidence="6" key="1">
    <citation type="submission" date="2015-10" db="EMBL/GenBank/DDBJ databases">
        <authorList>
            <person name="Gilbert D.G."/>
        </authorList>
    </citation>
    <scope>NUCLEOTIDE SEQUENCE</scope>
</reference>
<organism evidence="6">
    <name type="scientific">hydrothermal vent metagenome</name>
    <dbReference type="NCBI Taxonomy" id="652676"/>
    <lineage>
        <taxon>unclassified sequences</taxon>
        <taxon>metagenomes</taxon>
        <taxon>ecological metagenomes</taxon>
    </lineage>
</organism>
<evidence type="ECO:0000313" key="6">
    <source>
        <dbReference type="EMBL" id="CUV03435.1"/>
    </source>
</evidence>
<dbReference type="GO" id="GO:0003941">
    <property type="term" value="F:L-serine ammonia-lyase activity"/>
    <property type="evidence" value="ECO:0007669"/>
    <property type="project" value="TreeGrafter"/>
</dbReference>
<dbReference type="AlphaFoldDB" id="A0A160VCW6"/>
<gene>
    <name evidence="6" type="ORF">MGWOODY_Clf194</name>
</gene>
<dbReference type="EC" id="4.3.1.19" evidence="6"/>
<dbReference type="GO" id="GO:0006565">
    <property type="term" value="P:L-serine catabolic process"/>
    <property type="evidence" value="ECO:0007669"/>
    <property type="project" value="TreeGrafter"/>
</dbReference>
<keyword evidence="4 6" id="KW-0456">Lyase</keyword>
<dbReference type="InterPro" id="IPR036052">
    <property type="entry name" value="TrpB-like_PALP_sf"/>
</dbReference>
<proteinExistence type="inferred from homology"/>
<dbReference type="Gene3D" id="3.40.50.1100">
    <property type="match status" value="2"/>
</dbReference>
<feature type="domain" description="Tryptophan synthase beta chain-like PALP" evidence="5">
    <location>
        <begin position="16"/>
        <end position="304"/>
    </location>
</feature>
<dbReference type="FunFam" id="3.40.50.1100:FF:000005">
    <property type="entry name" value="Threonine dehydratase catabolic"/>
    <property type="match status" value="1"/>
</dbReference>
<comment type="cofactor">
    <cofactor evidence="1">
        <name>pyridoxal 5'-phosphate</name>
        <dbReference type="ChEBI" id="CHEBI:597326"/>
    </cofactor>
</comment>
<accession>A0A160VCW6</accession>
<evidence type="ECO:0000256" key="1">
    <source>
        <dbReference type="ARBA" id="ARBA00001933"/>
    </source>
</evidence>
<dbReference type="GO" id="GO:0009097">
    <property type="term" value="P:isoleucine biosynthetic process"/>
    <property type="evidence" value="ECO:0007669"/>
    <property type="project" value="TreeGrafter"/>
</dbReference>
<dbReference type="InterPro" id="IPR050147">
    <property type="entry name" value="Ser/Thr_Dehydratase"/>
</dbReference>
<dbReference type="PANTHER" id="PTHR48078">
    <property type="entry name" value="THREONINE DEHYDRATASE, MITOCHONDRIAL-RELATED"/>
    <property type="match status" value="1"/>
</dbReference>
<protein>
    <submittedName>
        <fullName evidence="6">Threonine dehydratase</fullName>
        <ecNumber evidence="6">4.3.1.19</ecNumber>
    </submittedName>
</protein>
<sequence length="321" mass="34097">MEVPTLRDVYRAKKTIAPHIARTPLHYSSGLSEYLEAEIYLKHEEYLPLGAFKGRGGINLLSSLTEEEKKLGVITASSGNHGQSIASACKLFGVKAMVGLPEDANPNKVAAMRALGAEIIFHGPDFDSARLYCESLAEEEGYLYVHPVNDPFIIAGAGTQALETLEDLPDVEVFMLPMGGGSGVSGAIIVAKGIDPSIEVLAVQSEQAPAGYLSWKQGEIVESDMNTVAEGIATRSGYALPQEIMSGLLDDFLLVSDDDIHRAIGLLVDKAHTLAEGAGATALAGAVRYPEKVKGKKVAITISGGNITSEQLRQSLNVYEG</sequence>
<dbReference type="SUPFAM" id="SSF53686">
    <property type="entry name" value="Tryptophan synthase beta subunit-like PLP-dependent enzymes"/>
    <property type="match status" value="1"/>
</dbReference>